<keyword evidence="8" id="KW-1185">Reference proteome</keyword>
<accession>A0A1X0NT96</accession>
<dbReference type="GO" id="GO:0005840">
    <property type="term" value="C:ribosome"/>
    <property type="evidence" value="ECO:0007669"/>
    <property type="project" value="UniProtKB-KW"/>
</dbReference>
<dbReference type="OrthoDB" id="244784at2759"/>
<dbReference type="PROSITE" id="PS00678">
    <property type="entry name" value="WD_REPEATS_1"/>
    <property type="match status" value="1"/>
</dbReference>
<keyword evidence="1 4" id="KW-0853">WD repeat</keyword>
<organism evidence="7 8">
    <name type="scientific">Trypanosoma theileri</name>
    <dbReference type="NCBI Taxonomy" id="67003"/>
    <lineage>
        <taxon>Eukaryota</taxon>
        <taxon>Discoba</taxon>
        <taxon>Euglenozoa</taxon>
        <taxon>Kinetoplastea</taxon>
        <taxon>Metakinetoplastina</taxon>
        <taxon>Trypanosomatida</taxon>
        <taxon>Trypanosomatidae</taxon>
        <taxon>Trypanosoma</taxon>
    </lineage>
</organism>
<evidence type="ECO:0000256" key="6">
    <source>
        <dbReference type="SAM" id="MobiDB-lite"/>
    </source>
</evidence>
<keyword evidence="3" id="KW-0687">Ribonucleoprotein</keyword>
<dbReference type="Gene3D" id="2.130.10.10">
    <property type="entry name" value="YVTN repeat-like/Quinoprotein amine dehydrogenase"/>
    <property type="match status" value="1"/>
</dbReference>
<evidence type="ECO:0000256" key="1">
    <source>
        <dbReference type="ARBA" id="ARBA00022574"/>
    </source>
</evidence>
<dbReference type="PANTHER" id="PTHR19848:SF8">
    <property type="entry name" value="F-BOX AND WD REPEAT DOMAIN CONTAINING 7"/>
    <property type="match status" value="1"/>
</dbReference>
<gene>
    <name evidence="7" type="ORF">TM35_000202300</name>
</gene>
<evidence type="ECO:0000256" key="3">
    <source>
        <dbReference type="ARBA" id="ARBA00022980"/>
    </source>
</evidence>
<dbReference type="SUPFAM" id="SSF50978">
    <property type="entry name" value="WD40 repeat-like"/>
    <property type="match status" value="1"/>
</dbReference>
<comment type="caution">
    <text evidence="7">The sequence shown here is derived from an EMBL/GenBank/DDBJ whole genome shotgun (WGS) entry which is preliminary data.</text>
</comment>
<feature type="region of interest" description="Disordered" evidence="6">
    <location>
        <begin position="385"/>
        <end position="407"/>
    </location>
</feature>
<dbReference type="STRING" id="67003.A0A1X0NT96"/>
<evidence type="ECO:0000313" key="7">
    <source>
        <dbReference type="EMBL" id="ORC87821.1"/>
    </source>
</evidence>
<dbReference type="InterPro" id="IPR019775">
    <property type="entry name" value="WD40_repeat_CS"/>
</dbReference>
<protein>
    <submittedName>
        <fullName evidence="7">Uncharacterized protein</fullName>
    </submittedName>
</protein>
<keyword evidence="2" id="KW-0677">Repeat</keyword>
<dbReference type="RefSeq" id="XP_028881887.1">
    <property type="nucleotide sequence ID" value="XM_029026915.1"/>
</dbReference>
<proteinExistence type="predicted"/>
<evidence type="ECO:0000256" key="5">
    <source>
        <dbReference type="SAM" id="Coils"/>
    </source>
</evidence>
<sequence length="902" mass="102040">MEEKAVVLEARAPYITMDTMKTMYGKRDLFIKKTNHFQLNGDISCLCSVDLTVWIGETSGKVTVLDECTGSLISVLSKPRDVPITVMRATRGYVWVGYADGVLRVYHAISRELVNETHTHKDNITDIVTDPNSHLVYSSSIDSNIRYWNTNNFGNDKDGLLGRCNNAVRSLALFNDKLFSGGDDSRIIQWNTTTKEREHVLEVHSAPVLTLLVFRSQLWSGAADGTVCIWNLCNIHSEAPECVHMITNPHEGSVTSLKSVGLKVWSVSEGQIYVWNPSSFELEMHCNLGRGKNDALNMMETVSQVVCSKTWISYKESGDISILQSDDNLLRDCRESQENFLELREKDELIIKLLQREKALSDEIESLQQQLADLKSQQEGRVSANLLKGSKKESKRGSESSSIGLASIVPPNSNKIIDDNTDISKDKDKTYKQALNNIFSYDEHLKGLEMKNSVCRYVVVDAWVLLEKLNSLREEVGKLMQSDRVVCENSCLYFTVKEGSPPLPIGSIVLDELTQREREEIKSICGCLNPPFVVPLISSLSNTDVRENLGRIVRRVRPNYYVPTSAPPNVKRMIYDFVNSICLFDGKSNDTVSVSMRTDGIGYPPISFYLNDILHSVDTEVKRRLKNKSLPLNFKVSHGKGAVPLSGIETSLEYDNSSPLHMRNHVKNDDEPDIDDILVEEFPGDFEENELYSPYSTQNGETFNFVEHIYKVKRLVVESAAHSSSRRIQACTVDLFPSFLVKNYSSPLEELNELGKISCKLVRRLCYVVEKIEAELREQNEVGSMREKKFSKLTADLADNTYDQTPGLFSLLSEMHDNDEVIHELLIERILNESRRIALQYGRLMDALLLRHKPSLRPLISWDDIQEEYSSPSSANYFLGALHDYSALVEKVHTMEDAFFGV</sequence>
<dbReference type="EMBL" id="NBCO01000020">
    <property type="protein sequence ID" value="ORC87821.1"/>
    <property type="molecule type" value="Genomic_DNA"/>
</dbReference>
<dbReference type="InterPro" id="IPR001680">
    <property type="entry name" value="WD40_rpt"/>
</dbReference>
<dbReference type="PROSITE" id="PS50294">
    <property type="entry name" value="WD_REPEATS_REGION"/>
    <property type="match status" value="1"/>
</dbReference>
<evidence type="ECO:0000313" key="8">
    <source>
        <dbReference type="Proteomes" id="UP000192257"/>
    </source>
</evidence>
<feature type="repeat" description="WD" evidence="4">
    <location>
        <begin position="117"/>
        <end position="152"/>
    </location>
</feature>
<name>A0A1X0NT96_9TRYP</name>
<dbReference type="GeneID" id="39986695"/>
<keyword evidence="3" id="KW-0689">Ribosomal protein</keyword>
<dbReference type="PANTHER" id="PTHR19848">
    <property type="entry name" value="WD40 REPEAT PROTEIN"/>
    <property type="match status" value="1"/>
</dbReference>
<dbReference type="Proteomes" id="UP000192257">
    <property type="component" value="Unassembled WGS sequence"/>
</dbReference>
<dbReference type="SMART" id="SM00320">
    <property type="entry name" value="WD40"/>
    <property type="match status" value="5"/>
</dbReference>
<dbReference type="InterPro" id="IPR015943">
    <property type="entry name" value="WD40/YVTN_repeat-like_dom_sf"/>
</dbReference>
<feature type="coiled-coil region" evidence="5">
    <location>
        <begin position="350"/>
        <end position="377"/>
    </location>
</feature>
<dbReference type="InterPro" id="IPR036322">
    <property type="entry name" value="WD40_repeat_dom_sf"/>
</dbReference>
<dbReference type="VEuPathDB" id="TriTrypDB:TM35_000202300"/>
<reference evidence="7 8" key="1">
    <citation type="submission" date="2017-03" db="EMBL/GenBank/DDBJ databases">
        <title>An alternative strategy for trypanosome survival in the mammalian bloodstream revealed through genome and transcriptome analysis of the ubiquitous bovine parasite Trypanosoma (Megatrypanum) theileri.</title>
        <authorList>
            <person name="Kelly S."/>
            <person name="Ivens A."/>
            <person name="Mott A."/>
            <person name="O'Neill E."/>
            <person name="Emms D."/>
            <person name="Macleod O."/>
            <person name="Voorheis P."/>
            <person name="Matthews J."/>
            <person name="Matthews K."/>
            <person name="Carrington M."/>
        </authorList>
    </citation>
    <scope>NUCLEOTIDE SEQUENCE [LARGE SCALE GENOMIC DNA]</scope>
    <source>
        <strain evidence="7">Edinburgh</strain>
    </source>
</reference>
<dbReference type="Pfam" id="PF00400">
    <property type="entry name" value="WD40"/>
    <property type="match status" value="1"/>
</dbReference>
<evidence type="ECO:0000256" key="2">
    <source>
        <dbReference type="ARBA" id="ARBA00022737"/>
    </source>
</evidence>
<keyword evidence="5" id="KW-0175">Coiled coil</keyword>
<evidence type="ECO:0000256" key="4">
    <source>
        <dbReference type="PROSITE-ProRule" id="PRU00221"/>
    </source>
</evidence>
<dbReference type="AlphaFoldDB" id="A0A1X0NT96"/>
<dbReference type="PROSITE" id="PS50082">
    <property type="entry name" value="WD_REPEATS_2"/>
    <property type="match status" value="1"/>
</dbReference>